<dbReference type="InterPro" id="IPR010287">
    <property type="entry name" value="DUF892_YciF-like"/>
</dbReference>
<dbReference type="HOGENOM" id="CLU_102561_2_0_5"/>
<dbReference type="Pfam" id="PF05974">
    <property type="entry name" value="DUF892"/>
    <property type="match status" value="1"/>
</dbReference>
<dbReference type="Gene3D" id="1.20.1260.10">
    <property type="match status" value="1"/>
</dbReference>
<dbReference type="PANTHER" id="PTHR30565:SF9">
    <property type="entry name" value="PROTEIN YCIF"/>
    <property type="match status" value="1"/>
</dbReference>
<gene>
    <name evidence="1" type="ordered locus">Bind_2287</name>
</gene>
<dbReference type="Proteomes" id="UP000001695">
    <property type="component" value="Chromosome"/>
</dbReference>
<dbReference type="SUPFAM" id="SSF47240">
    <property type="entry name" value="Ferritin-like"/>
    <property type="match status" value="1"/>
</dbReference>
<dbReference type="InterPro" id="IPR009078">
    <property type="entry name" value="Ferritin-like_SF"/>
</dbReference>
<dbReference type="EMBL" id="CP001016">
    <property type="protein sequence ID" value="ACB95902.1"/>
    <property type="molecule type" value="Genomic_DNA"/>
</dbReference>
<dbReference type="eggNOG" id="COG3685">
    <property type="taxonomic scope" value="Bacteria"/>
</dbReference>
<dbReference type="STRING" id="395963.Bind_2287"/>
<proteinExistence type="predicted"/>
<sequence length="168" mass="18947">MGFFSKDIQNMSDLFLYTLKDIYYAEKRITNTLPKMIDKAYDPELKSSFETHLSETEQQIIRLESIFRMCGVEAETETCPAIDGIIKETDNINSEIADQEVCDAALVAAAQAVEHYEITRYGTLVTWAKQLGRGDCANLLQQTLEEEKKTDAKLTQLAEAKLNIRAVG</sequence>
<dbReference type="RefSeq" id="WP_012385255.1">
    <property type="nucleotide sequence ID" value="NC_010581.1"/>
</dbReference>
<dbReference type="InterPro" id="IPR047114">
    <property type="entry name" value="YciF"/>
</dbReference>
<evidence type="ECO:0000313" key="2">
    <source>
        <dbReference type="Proteomes" id="UP000001695"/>
    </source>
</evidence>
<reference evidence="1 2" key="2">
    <citation type="journal article" date="2010" name="J. Bacteriol.">
        <title>Complete genome sequence of Beijerinckia indica subsp. indica.</title>
        <authorList>
            <person name="Tamas I."/>
            <person name="Dedysh S.N."/>
            <person name="Liesack W."/>
            <person name="Stott M.B."/>
            <person name="Alam M."/>
            <person name="Murrell J.C."/>
            <person name="Dunfield P.F."/>
        </authorList>
    </citation>
    <scope>NUCLEOTIDE SEQUENCE [LARGE SCALE GENOMIC DNA]</scope>
    <source>
        <strain evidence="2">ATCC 9039 / DSM 1715 / NCIMB 8712</strain>
    </source>
</reference>
<dbReference type="AlphaFoldDB" id="B2IHB7"/>
<dbReference type="PANTHER" id="PTHR30565">
    <property type="entry name" value="PROTEIN YCIF"/>
    <property type="match status" value="1"/>
</dbReference>
<dbReference type="OrthoDB" id="9795056at2"/>
<accession>B2IHB7</accession>
<dbReference type="KEGG" id="bid:Bind_2287"/>
<organism evidence="1 2">
    <name type="scientific">Beijerinckia indica subsp. indica (strain ATCC 9039 / DSM 1715 / NCIMB 8712)</name>
    <dbReference type="NCBI Taxonomy" id="395963"/>
    <lineage>
        <taxon>Bacteria</taxon>
        <taxon>Pseudomonadati</taxon>
        <taxon>Pseudomonadota</taxon>
        <taxon>Alphaproteobacteria</taxon>
        <taxon>Hyphomicrobiales</taxon>
        <taxon>Beijerinckiaceae</taxon>
        <taxon>Beijerinckia</taxon>
    </lineage>
</organism>
<dbReference type="InterPro" id="IPR012347">
    <property type="entry name" value="Ferritin-like"/>
</dbReference>
<keyword evidence="2" id="KW-1185">Reference proteome</keyword>
<evidence type="ECO:0000313" key="1">
    <source>
        <dbReference type="EMBL" id="ACB95902.1"/>
    </source>
</evidence>
<reference evidence="2" key="1">
    <citation type="submission" date="2008-03" db="EMBL/GenBank/DDBJ databases">
        <title>Complete sequence of chromosome of Beijerinckia indica subsp. indica ATCC 9039.</title>
        <authorList>
            <consortium name="US DOE Joint Genome Institute"/>
            <person name="Copeland A."/>
            <person name="Lucas S."/>
            <person name="Lapidus A."/>
            <person name="Glavina del Rio T."/>
            <person name="Dalin E."/>
            <person name="Tice H."/>
            <person name="Bruce D."/>
            <person name="Goodwin L."/>
            <person name="Pitluck S."/>
            <person name="LaButti K."/>
            <person name="Schmutz J."/>
            <person name="Larimer F."/>
            <person name="Land M."/>
            <person name="Hauser L."/>
            <person name="Kyrpides N."/>
            <person name="Mikhailova N."/>
            <person name="Dunfield P.F."/>
            <person name="Dedysh S.N."/>
            <person name="Liesack W."/>
            <person name="Saw J.H."/>
            <person name="Alam M."/>
            <person name="Chen Y."/>
            <person name="Murrell J.C."/>
            <person name="Richardson P."/>
        </authorList>
    </citation>
    <scope>NUCLEOTIDE SEQUENCE [LARGE SCALE GENOMIC DNA]</scope>
    <source>
        <strain evidence="2">ATCC 9039 / DSM 1715 / NCIMB 8712</strain>
    </source>
</reference>
<name>B2IHB7_BEII9</name>
<protein>
    <submittedName>
        <fullName evidence="1">Uncharacterized protein</fullName>
    </submittedName>
</protein>
<dbReference type="CDD" id="cd07909">
    <property type="entry name" value="YciF"/>
    <property type="match status" value="1"/>
</dbReference>